<gene>
    <name evidence="11" type="ORF">AVL62_06325</name>
</gene>
<dbReference type="GO" id="GO:0006730">
    <property type="term" value="P:one-carbon metabolic process"/>
    <property type="evidence" value="ECO:0007669"/>
    <property type="project" value="UniProtKB-KW"/>
</dbReference>
<dbReference type="GO" id="GO:0046654">
    <property type="term" value="P:tetrahydrofolate biosynthetic process"/>
    <property type="evidence" value="ECO:0007669"/>
    <property type="project" value="UniProtKB-UniPathway"/>
</dbReference>
<dbReference type="GO" id="GO:0046452">
    <property type="term" value="P:dihydrofolate metabolic process"/>
    <property type="evidence" value="ECO:0007669"/>
    <property type="project" value="TreeGrafter"/>
</dbReference>
<comment type="similarity">
    <text evidence="2 7">Belongs to the dihydrofolate reductase family.</text>
</comment>
<sequence>MSAGPAGAPAPDREDRHPDSRLVPATYVVLQREGGSGTEVLLQLRQGTPYMDGWWACGAAGHVEPGESFLQAGVREASEEMGITLAESELSYLATVHRTCALPDPVEQRVDVFVTATTWTGEPHVAESHRAAELRWWPLDELPDAVVPHERLALDALREGRRGSLLLHGFRQSLTLVAAVGRNGVIGDGSSMPWHLPTDLRFFKQTTMGGVLLMGRGTWDSIGRALPGRRTIVVTRQRGWSAPGAEVAHSLAEAFLMAGDGEVFVVGGGEIYAQTIEHAQRLILTEVDLEPTGRTRFPPVDPSAWRVVSRQPGSGDDAVVAWVTWERLDRPGATSA</sequence>
<dbReference type="Pfam" id="PF00293">
    <property type="entry name" value="NUDIX"/>
    <property type="match status" value="1"/>
</dbReference>
<dbReference type="CDD" id="cd00209">
    <property type="entry name" value="DHFR"/>
    <property type="match status" value="1"/>
</dbReference>
<dbReference type="Proteomes" id="UP000054837">
    <property type="component" value="Unassembled WGS sequence"/>
</dbReference>
<dbReference type="PRINTS" id="PR00070">
    <property type="entry name" value="DHFR"/>
</dbReference>
<evidence type="ECO:0000256" key="5">
    <source>
        <dbReference type="ARBA" id="ARBA00022857"/>
    </source>
</evidence>
<feature type="domain" description="DHFR" evidence="9">
    <location>
        <begin position="173"/>
        <end position="327"/>
    </location>
</feature>
<feature type="compositionally biased region" description="Basic and acidic residues" evidence="8">
    <location>
        <begin position="11"/>
        <end position="20"/>
    </location>
</feature>
<dbReference type="OrthoDB" id="9804315at2"/>
<dbReference type="InterPro" id="IPR024072">
    <property type="entry name" value="DHFR-like_dom_sf"/>
</dbReference>
<comment type="pathway">
    <text evidence="1">Cofactor biosynthesis; tetrahydrofolate biosynthesis; 5,6,7,8-tetrahydrofolate from 7,8-dihydrofolate: step 1/1.</text>
</comment>
<dbReference type="InterPro" id="IPR000086">
    <property type="entry name" value="NUDIX_hydrolase_dom"/>
</dbReference>
<evidence type="ECO:0000256" key="2">
    <source>
        <dbReference type="ARBA" id="ARBA00009539"/>
    </source>
</evidence>
<evidence type="ECO:0000313" key="11">
    <source>
        <dbReference type="EMBL" id="KUG59292.1"/>
    </source>
</evidence>
<evidence type="ECO:0000256" key="8">
    <source>
        <dbReference type="SAM" id="MobiDB-lite"/>
    </source>
</evidence>
<dbReference type="STRING" id="767452.AVL62_06325"/>
<dbReference type="EC" id="1.5.1.3" evidence="3"/>
<evidence type="ECO:0000256" key="7">
    <source>
        <dbReference type="RuleBase" id="RU004474"/>
    </source>
</evidence>
<dbReference type="Gene3D" id="3.90.79.10">
    <property type="entry name" value="Nucleoside Triphosphate Pyrophosphohydrolase"/>
    <property type="match status" value="1"/>
</dbReference>
<organism evidence="11 12">
    <name type="scientific">Serinicoccus chungangensis</name>
    <dbReference type="NCBI Taxonomy" id="767452"/>
    <lineage>
        <taxon>Bacteria</taxon>
        <taxon>Bacillati</taxon>
        <taxon>Actinomycetota</taxon>
        <taxon>Actinomycetes</taxon>
        <taxon>Micrococcales</taxon>
        <taxon>Ornithinimicrobiaceae</taxon>
        <taxon>Serinicoccus</taxon>
    </lineage>
</organism>
<comment type="caution">
    <text evidence="11">The sequence shown here is derived from an EMBL/GenBank/DDBJ whole genome shotgun (WGS) entry which is preliminary data.</text>
</comment>
<dbReference type="EMBL" id="LQBL01000002">
    <property type="protein sequence ID" value="KUG59292.1"/>
    <property type="molecule type" value="Genomic_DNA"/>
</dbReference>
<evidence type="ECO:0000256" key="4">
    <source>
        <dbReference type="ARBA" id="ARBA00022563"/>
    </source>
</evidence>
<feature type="region of interest" description="Disordered" evidence="8">
    <location>
        <begin position="1"/>
        <end position="20"/>
    </location>
</feature>
<evidence type="ECO:0000256" key="3">
    <source>
        <dbReference type="ARBA" id="ARBA00012856"/>
    </source>
</evidence>
<dbReference type="PANTHER" id="PTHR48069">
    <property type="entry name" value="DIHYDROFOLATE REDUCTASE"/>
    <property type="match status" value="1"/>
</dbReference>
<accession>A0A0W8IH70</accession>
<dbReference type="GO" id="GO:0004146">
    <property type="term" value="F:dihydrofolate reductase activity"/>
    <property type="evidence" value="ECO:0007669"/>
    <property type="project" value="UniProtKB-EC"/>
</dbReference>
<dbReference type="RefSeq" id="WP_058889767.1">
    <property type="nucleotide sequence ID" value="NZ_LQBL01000002.1"/>
</dbReference>
<evidence type="ECO:0000256" key="1">
    <source>
        <dbReference type="ARBA" id="ARBA00004903"/>
    </source>
</evidence>
<reference evidence="11 12" key="1">
    <citation type="submission" date="2015-12" db="EMBL/GenBank/DDBJ databases">
        <title>Serinicoccus chungangenesis strain CD08_5 genome sequencing and assembly.</title>
        <authorList>
            <person name="Chander A.M."/>
            <person name="Kaur G."/>
            <person name="Nair G.R."/>
            <person name="Dhawan D.K."/>
            <person name="Kochhar R.K."/>
            <person name="Mayilraj S."/>
            <person name="Bhadada S.K."/>
        </authorList>
    </citation>
    <scope>NUCLEOTIDE SEQUENCE [LARGE SCALE GENOMIC DNA]</scope>
    <source>
        <strain evidence="11 12">CD08_5</strain>
    </source>
</reference>
<dbReference type="UniPathway" id="UPA00077">
    <property type="reaction ID" value="UER00158"/>
</dbReference>
<dbReference type="AlphaFoldDB" id="A0A0W8IH70"/>
<dbReference type="InterPro" id="IPR017925">
    <property type="entry name" value="DHFR_CS"/>
</dbReference>
<protein>
    <recommendedName>
        <fullName evidence="3">dihydrofolate reductase</fullName>
        <ecNumber evidence="3">1.5.1.3</ecNumber>
    </recommendedName>
</protein>
<evidence type="ECO:0000259" key="10">
    <source>
        <dbReference type="PROSITE" id="PS51462"/>
    </source>
</evidence>
<dbReference type="Pfam" id="PF00186">
    <property type="entry name" value="DHFR_1"/>
    <property type="match status" value="1"/>
</dbReference>
<keyword evidence="6" id="KW-0560">Oxidoreductase</keyword>
<keyword evidence="5" id="KW-0521">NADP</keyword>
<keyword evidence="4" id="KW-0554">One-carbon metabolism</keyword>
<dbReference type="Gene3D" id="3.40.430.10">
    <property type="entry name" value="Dihydrofolate Reductase, subunit A"/>
    <property type="match status" value="1"/>
</dbReference>
<dbReference type="InterPro" id="IPR012259">
    <property type="entry name" value="DHFR"/>
</dbReference>
<dbReference type="SUPFAM" id="SSF53597">
    <property type="entry name" value="Dihydrofolate reductase-like"/>
    <property type="match status" value="1"/>
</dbReference>
<dbReference type="PROSITE" id="PS51330">
    <property type="entry name" value="DHFR_2"/>
    <property type="match status" value="1"/>
</dbReference>
<dbReference type="CDD" id="cd04683">
    <property type="entry name" value="NUDIX_Hydrolase"/>
    <property type="match status" value="1"/>
</dbReference>
<dbReference type="GO" id="GO:0046655">
    <property type="term" value="P:folic acid metabolic process"/>
    <property type="evidence" value="ECO:0007669"/>
    <property type="project" value="TreeGrafter"/>
</dbReference>
<dbReference type="PANTHER" id="PTHR48069:SF3">
    <property type="entry name" value="DIHYDROFOLATE REDUCTASE"/>
    <property type="match status" value="1"/>
</dbReference>
<evidence type="ECO:0000256" key="6">
    <source>
        <dbReference type="ARBA" id="ARBA00023002"/>
    </source>
</evidence>
<proteinExistence type="inferred from homology"/>
<feature type="domain" description="Nudix hydrolase" evidence="10">
    <location>
        <begin position="21"/>
        <end position="159"/>
    </location>
</feature>
<evidence type="ECO:0000313" key="12">
    <source>
        <dbReference type="Proteomes" id="UP000054837"/>
    </source>
</evidence>
<dbReference type="SUPFAM" id="SSF55811">
    <property type="entry name" value="Nudix"/>
    <property type="match status" value="1"/>
</dbReference>
<dbReference type="PROSITE" id="PS00075">
    <property type="entry name" value="DHFR_1"/>
    <property type="match status" value="1"/>
</dbReference>
<dbReference type="InterPro" id="IPR001796">
    <property type="entry name" value="DHFR_dom"/>
</dbReference>
<keyword evidence="12" id="KW-1185">Reference proteome</keyword>
<dbReference type="PROSITE" id="PS51462">
    <property type="entry name" value="NUDIX"/>
    <property type="match status" value="1"/>
</dbReference>
<dbReference type="GO" id="GO:0050661">
    <property type="term" value="F:NADP binding"/>
    <property type="evidence" value="ECO:0007669"/>
    <property type="project" value="InterPro"/>
</dbReference>
<dbReference type="InterPro" id="IPR015797">
    <property type="entry name" value="NUDIX_hydrolase-like_dom_sf"/>
</dbReference>
<dbReference type="GO" id="GO:0005829">
    <property type="term" value="C:cytosol"/>
    <property type="evidence" value="ECO:0007669"/>
    <property type="project" value="TreeGrafter"/>
</dbReference>
<evidence type="ECO:0000259" key="9">
    <source>
        <dbReference type="PROSITE" id="PS51330"/>
    </source>
</evidence>
<name>A0A0W8IH70_9MICO</name>